<reference evidence="2 3" key="1">
    <citation type="submission" date="2018-05" db="EMBL/GenBank/DDBJ databases">
        <title>Nocardioides silvaticus genome.</title>
        <authorList>
            <person name="Li C."/>
            <person name="Wang G."/>
        </authorList>
    </citation>
    <scope>NUCLEOTIDE SEQUENCE [LARGE SCALE GENOMIC DNA]</scope>
    <source>
        <strain evidence="2 3">CCTCC AB 2018079</strain>
    </source>
</reference>
<dbReference type="Gene3D" id="3.10.129.10">
    <property type="entry name" value="Hotdog Thioesterase"/>
    <property type="match status" value="1"/>
</dbReference>
<dbReference type="RefSeq" id="WP_109693784.1">
    <property type="nucleotide sequence ID" value="NZ_QGDD01000004.1"/>
</dbReference>
<feature type="region of interest" description="Disordered" evidence="1">
    <location>
        <begin position="139"/>
        <end position="160"/>
    </location>
</feature>
<gene>
    <name evidence="2" type="ORF">DJ010_11430</name>
</gene>
<keyword evidence="3" id="KW-1185">Reference proteome</keyword>
<dbReference type="Proteomes" id="UP000245507">
    <property type="component" value="Unassembled WGS sequence"/>
</dbReference>
<dbReference type="SUPFAM" id="SSF54637">
    <property type="entry name" value="Thioesterase/thiol ester dehydrase-isomerase"/>
    <property type="match status" value="1"/>
</dbReference>
<name>A0A316TL08_9ACTN</name>
<sequence>MSGPVVWREPVQDAWIDYNGHLSEPFYVLVFGHATDAVMDEVGLGPEYREANDASLYTVEAHVRYLDEVSAGSELEVRSSVIGATHKLLWIWHELWVDGRLRATEEVLGVHVAGRSSAPFPEDVADRVRAACVDAPEEAGGRIRPLPPAPVEEGSGGLEL</sequence>
<evidence type="ECO:0000313" key="3">
    <source>
        <dbReference type="Proteomes" id="UP000245507"/>
    </source>
</evidence>
<proteinExistence type="predicted"/>
<dbReference type="EMBL" id="QGDD01000004">
    <property type="protein sequence ID" value="PWN02982.1"/>
    <property type="molecule type" value="Genomic_DNA"/>
</dbReference>
<evidence type="ECO:0000256" key="1">
    <source>
        <dbReference type="SAM" id="MobiDB-lite"/>
    </source>
</evidence>
<dbReference type="AlphaFoldDB" id="A0A316TL08"/>
<dbReference type="Pfam" id="PF13279">
    <property type="entry name" value="4HBT_2"/>
    <property type="match status" value="1"/>
</dbReference>
<accession>A0A316TL08</accession>
<evidence type="ECO:0000313" key="2">
    <source>
        <dbReference type="EMBL" id="PWN02982.1"/>
    </source>
</evidence>
<dbReference type="InterPro" id="IPR029069">
    <property type="entry name" value="HotDog_dom_sf"/>
</dbReference>
<dbReference type="OrthoDB" id="9803287at2"/>
<protein>
    <submittedName>
        <fullName evidence="2">4-hydroxybenzoyl-CoA thioesterase</fullName>
    </submittedName>
</protein>
<organism evidence="2 3">
    <name type="scientific">Nocardioides silvaticus</name>
    <dbReference type="NCBI Taxonomy" id="2201891"/>
    <lineage>
        <taxon>Bacteria</taxon>
        <taxon>Bacillati</taxon>
        <taxon>Actinomycetota</taxon>
        <taxon>Actinomycetes</taxon>
        <taxon>Propionibacteriales</taxon>
        <taxon>Nocardioidaceae</taxon>
        <taxon>Nocardioides</taxon>
    </lineage>
</organism>
<dbReference type="CDD" id="cd00586">
    <property type="entry name" value="4HBT"/>
    <property type="match status" value="1"/>
</dbReference>
<comment type="caution">
    <text evidence="2">The sequence shown here is derived from an EMBL/GenBank/DDBJ whole genome shotgun (WGS) entry which is preliminary data.</text>
</comment>